<gene>
    <name evidence="1" type="ORF">NE536_08050</name>
</gene>
<evidence type="ECO:0008006" key="3">
    <source>
        <dbReference type="Google" id="ProtNLM"/>
    </source>
</evidence>
<proteinExistence type="predicted"/>
<dbReference type="AlphaFoldDB" id="A0A9X2WTF6"/>
<organism evidence="1 2">
    <name type="scientific">Shewanella septentrionalis</name>
    <dbReference type="NCBI Taxonomy" id="2952223"/>
    <lineage>
        <taxon>Bacteria</taxon>
        <taxon>Pseudomonadati</taxon>
        <taxon>Pseudomonadota</taxon>
        <taxon>Gammaproteobacteria</taxon>
        <taxon>Alteromonadales</taxon>
        <taxon>Shewanellaceae</taxon>
        <taxon>Shewanella</taxon>
    </lineage>
</organism>
<protein>
    <recommendedName>
        <fullName evidence="3">Solute-binding protein family 3/N-terminal domain-containing protein</fullName>
    </recommendedName>
</protein>
<reference evidence="1" key="1">
    <citation type="journal article" date="2023" name="Int. J. Syst. Evol. Microbiol.">
        <title>&lt;i&gt;Shewanella septentrionalis&lt;/i&gt; sp. nov. and &lt;i&gt;Shewanella holmiensis&lt;/i&gt; sp. nov., isolated from Baltic Sea water and sediments.</title>
        <authorList>
            <person name="Martin-Rodriguez A.J."/>
            <person name="Thorell K."/>
            <person name="Joffre E."/>
            <person name="Jensie-Markopoulos S."/>
            <person name="Moore E.R.B."/>
            <person name="Sjoling A."/>
        </authorList>
    </citation>
    <scope>NUCLEOTIDE SEQUENCE</scope>
    <source>
        <strain evidence="1">SP1W3</strain>
    </source>
</reference>
<evidence type="ECO:0000313" key="1">
    <source>
        <dbReference type="EMBL" id="MCT7945324.1"/>
    </source>
</evidence>
<dbReference type="Proteomes" id="UP001155604">
    <property type="component" value="Unassembled WGS sequence"/>
</dbReference>
<evidence type="ECO:0000313" key="2">
    <source>
        <dbReference type="Proteomes" id="UP001155604"/>
    </source>
</evidence>
<name>A0A9X2WTF6_9GAMM</name>
<dbReference type="EMBL" id="JAMTCC010000011">
    <property type="protein sequence ID" value="MCT7945324.1"/>
    <property type="molecule type" value="Genomic_DNA"/>
</dbReference>
<dbReference type="SUPFAM" id="SSF53850">
    <property type="entry name" value="Periplasmic binding protein-like II"/>
    <property type="match status" value="1"/>
</dbReference>
<dbReference type="RefSeq" id="WP_261272381.1">
    <property type="nucleotide sequence ID" value="NZ_JAMTCC010000011.1"/>
</dbReference>
<keyword evidence="2" id="KW-1185">Reference proteome</keyword>
<accession>A0A9X2WTF6</accession>
<comment type="caution">
    <text evidence="1">The sequence shown here is derived from an EMBL/GenBank/DDBJ whole genome shotgun (WGS) entry which is preliminary data.</text>
</comment>
<sequence>MQRRSNMRIFWGVIVLFFCFSVPAICKSTAETTTALAAKPIITMAFYEDPKHNFYFKWAELIYTQAFERLGYGFSYQVVPAARASMMADSGKVDGEPGRVFHYGEKFTNLIRIEESVVDTHLIAFAHNPNIKITNWQALQKSRYKIEYYRGVFLAEQKLKGLIPEERLTESSSPVSSFRKMLRNRIDIYIDTEASSLDLLQTPEFQGSEISAIATLEELTSYGYLNKRHAALAVNLARELKQMKQEGIFETYKQQAKKSLNDAVNNGDAPQ</sequence>
<dbReference type="Gene3D" id="3.40.190.10">
    <property type="entry name" value="Periplasmic binding protein-like II"/>
    <property type="match status" value="2"/>
</dbReference>